<dbReference type="EMBL" id="JAIWYP010000002">
    <property type="protein sequence ID" value="KAH3869308.1"/>
    <property type="molecule type" value="Genomic_DNA"/>
</dbReference>
<dbReference type="Proteomes" id="UP000828390">
    <property type="component" value="Unassembled WGS sequence"/>
</dbReference>
<protein>
    <submittedName>
        <fullName evidence="1">Uncharacterized protein</fullName>
    </submittedName>
</protein>
<sequence>MWRLGEEMRRPVVEGNMQSIEDVGFRMKTMMVGRRSCWSSAVARFRILQTFIIYSSGECLHS</sequence>
<proteinExistence type="predicted"/>
<gene>
    <name evidence="1" type="ORF">DPMN_032471</name>
</gene>
<evidence type="ECO:0000313" key="2">
    <source>
        <dbReference type="Proteomes" id="UP000828390"/>
    </source>
</evidence>
<reference evidence="1" key="1">
    <citation type="journal article" date="2019" name="bioRxiv">
        <title>The Genome of the Zebra Mussel, Dreissena polymorpha: A Resource for Invasive Species Research.</title>
        <authorList>
            <person name="McCartney M.A."/>
            <person name="Auch B."/>
            <person name="Kono T."/>
            <person name="Mallez S."/>
            <person name="Zhang Y."/>
            <person name="Obille A."/>
            <person name="Becker A."/>
            <person name="Abrahante J.E."/>
            <person name="Garbe J."/>
            <person name="Badalamenti J.P."/>
            <person name="Herman A."/>
            <person name="Mangelson H."/>
            <person name="Liachko I."/>
            <person name="Sullivan S."/>
            <person name="Sone E.D."/>
            <person name="Koren S."/>
            <person name="Silverstein K.A.T."/>
            <person name="Beckman K.B."/>
            <person name="Gohl D.M."/>
        </authorList>
    </citation>
    <scope>NUCLEOTIDE SEQUENCE</scope>
    <source>
        <strain evidence="1">Duluth1</strain>
        <tissue evidence="1">Whole animal</tissue>
    </source>
</reference>
<organism evidence="1 2">
    <name type="scientific">Dreissena polymorpha</name>
    <name type="common">Zebra mussel</name>
    <name type="synonym">Mytilus polymorpha</name>
    <dbReference type="NCBI Taxonomy" id="45954"/>
    <lineage>
        <taxon>Eukaryota</taxon>
        <taxon>Metazoa</taxon>
        <taxon>Spiralia</taxon>
        <taxon>Lophotrochozoa</taxon>
        <taxon>Mollusca</taxon>
        <taxon>Bivalvia</taxon>
        <taxon>Autobranchia</taxon>
        <taxon>Heteroconchia</taxon>
        <taxon>Euheterodonta</taxon>
        <taxon>Imparidentia</taxon>
        <taxon>Neoheterodontei</taxon>
        <taxon>Myida</taxon>
        <taxon>Dreissenoidea</taxon>
        <taxon>Dreissenidae</taxon>
        <taxon>Dreissena</taxon>
    </lineage>
</organism>
<name>A0A9D4RIY5_DREPO</name>
<comment type="caution">
    <text evidence="1">The sequence shown here is derived from an EMBL/GenBank/DDBJ whole genome shotgun (WGS) entry which is preliminary data.</text>
</comment>
<keyword evidence="2" id="KW-1185">Reference proteome</keyword>
<reference evidence="1" key="2">
    <citation type="submission" date="2020-11" db="EMBL/GenBank/DDBJ databases">
        <authorList>
            <person name="McCartney M.A."/>
            <person name="Auch B."/>
            <person name="Kono T."/>
            <person name="Mallez S."/>
            <person name="Becker A."/>
            <person name="Gohl D.M."/>
            <person name="Silverstein K.A.T."/>
            <person name="Koren S."/>
            <person name="Bechman K.B."/>
            <person name="Herman A."/>
            <person name="Abrahante J.E."/>
            <person name="Garbe J."/>
        </authorList>
    </citation>
    <scope>NUCLEOTIDE SEQUENCE</scope>
    <source>
        <strain evidence="1">Duluth1</strain>
        <tissue evidence="1">Whole animal</tissue>
    </source>
</reference>
<accession>A0A9D4RIY5</accession>
<dbReference type="AlphaFoldDB" id="A0A9D4RIY5"/>
<evidence type="ECO:0000313" key="1">
    <source>
        <dbReference type="EMBL" id="KAH3869308.1"/>
    </source>
</evidence>